<dbReference type="SUPFAM" id="SSF159238">
    <property type="entry name" value="SO1590-like"/>
    <property type="match status" value="1"/>
</dbReference>
<dbReference type="Proteomes" id="UP000063699">
    <property type="component" value="Chromosome"/>
</dbReference>
<dbReference type="InterPro" id="IPR021607">
    <property type="entry name" value="DUF3224"/>
</dbReference>
<dbReference type="OrthoDB" id="7947478at2"/>
<gene>
    <name evidence="1" type="ORF">AOZ06_50730</name>
</gene>
<organism evidence="1 2">
    <name type="scientific">Kibdelosporangium phytohabitans</name>
    <dbReference type="NCBI Taxonomy" id="860235"/>
    <lineage>
        <taxon>Bacteria</taxon>
        <taxon>Bacillati</taxon>
        <taxon>Actinomycetota</taxon>
        <taxon>Actinomycetes</taxon>
        <taxon>Pseudonocardiales</taxon>
        <taxon>Pseudonocardiaceae</taxon>
        <taxon>Kibdelosporangium</taxon>
    </lineage>
</organism>
<name>A0A0N9ICK3_9PSEU</name>
<evidence type="ECO:0000313" key="2">
    <source>
        <dbReference type="Proteomes" id="UP000063699"/>
    </source>
</evidence>
<dbReference type="Pfam" id="PF11528">
    <property type="entry name" value="DUF3224"/>
    <property type="match status" value="1"/>
</dbReference>
<accession>A0A0N9ICK3</accession>
<proteinExistence type="predicted"/>
<protein>
    <recommendedName>
        <fullName evidence="3">DUF3224 domain-containing protein</fullName>
    </recommendedName>
</protein>
<dbReference type="KEGG" id="kphy:AOZ06_50730"/>
<evidence type="ECO:0000313" key="1">
    <source>
        <dbReference type="EMBL" id="ALG14057.1"/>
    </source>
</evidence>
<reference evidence="1 2" key="1">
    <citation type="submission" date="2015-07" db="EMBL/GenBank/DDBJ databases">
        <title>Genome sequencing of Kibdelosporangium phytohabitans.</title>
        <authorList>
            <person name="Qin S."/>
            <person name="Xing K."/>
        </authorList>
    </citation>
    <scope>NUCLEOTIDE SEQUENCE [LARGE SCALE GENOMIC DNA]</scope>
    <source>
        <strain evidence="1 2">KLBMP1111</strain>
    </source>
</reference>
<dbReference type="EMBL" id="CP012752">
    <property type="protein sequence ID" value="ALG14057.1"/>
    <property type="molecule type" value="Genomic_DNA"/>
</dbReference>
<sequence>MAGKLTVMNTFECTAWDENVYAGAENGARIGDARMTFRYSGVLDGESKSAGLLAYTAGTTGTSTGAELFTGSIGGKPGTVILRTTNTFDEEKVTGKFEVVPGTGTGELVDAKGHGSYVLRMGAMSTEYTFTS</sequence>
<dbReference type="InterPro" id="IPR023159">
    <property type="entry name" value="SO1590-like_sf"/>
</dbReference>
<evidence type="ECO:0008006" key="3">
    <source>
        <dbReference type="Google" id="ProtNLM"/>
    </source>
</evidence>
<keyword evidence="2" id="KW-1185">Reference proteome</keyword>
<dbReference type="AlphaFoldDB" id="A0A0N9ICK3"/>
<dbReference type="Gene3D" id="2.40.350.10">
    <property type="entry name" value="SO1590-like"/>
    <property type="match status" value="1"/>
</dbReference>
<dbReference type="STRING" id="860235.AOZ06_50730"/>